<sequence>MATGEAMTAERQELPSVPAGQPAGDGWPDAWRAILERSGARFDPDGVTDFGQIDAERRQALSTDVMADLSHYGLIEVKGEDARKFLASLFTGDVRLVSSEKGLFTAWCDAKGRAQATFWLFLHDGAFYLLLPKPLLKSVLNGLKLYLLRVKATLTDASNRFVRIGLSGPGMEARLTAVFGALPPVQAGDARSYEGCTLLALHGEPFPRWLAVGTDTAVAKLWHSLESQVSPIGREAWTLLDILAGLPLLMPVTTGEFIPQMLNMEALGGLCFTKGCYPGQEVIARLHYRGQLKRCLYRAYVDCDSVPPPGTTLYIEAIAESVGTVVSAARHPDGGVALLAVVKIEEKAQGEVRLANVQGPALRFVE</sequence>
<evidence type="ECO:0000256" key="1">
    <source>
        <dbReference type="SAM" id="MobiDB-lite"/>
    </source>
</evidence>
<keyword evidence="4" id="KW-1185">Reference proteome</keyword>
<gene>
    <name evidence="3" type="ORF">MSZNOR_4736</name>
</gene>
<evidence type="ECO:0000259" key="2">
    <source>
        <dbReference type="Pfam" id="PF01571"/>
    </source>
</evidence>
<dbReference type="Proteomes" id="UP001162030">
    <property type="component" value="Chromosome"/>
</dbReference>
<dbReference type="InterPro" id="IPR006222">
    <property type="entry name" value="GCVT_N"/>
</dbReference>
<dbReference type="InterPro" id="IPR017703">
    <property type="entry name" value="YgfZ/GCV_T_CS"/>
</dbReference>
<dbReference type="Gene3D" id="3.30.70.1400">
    <property type="entry name" value="Aminomethyltransferase beta-barrel domains"/>
    <property type="match status" value="1"/>
</dbReference>
<feature type="domain" description="GCVT N-terminal" evidence="2">
    <location>
        <begin position="52"/>
        <end position="179"/>
    </location>
</feature>
<evidence type="ECO:0000313" key="4">
    <source>
        <dbReference type="Proteomes" id="UP001162030"/>
    </source>
</evidence>
<dbReference type="InterPro" id="IPR045179">
    <property type="entry name" value="YgfZ/GcvT"/>
</dbReference>
<feature type="region of interest" description="Disordered" evidence="1">
    <location>
        <begin position="1"/>
        <end position="24"/>
    </location>
</feature>
<dbReference type="SUPFAM" id="SSF103025">
    <property type="entry name" value="Folate-binding domain"/>
    <property type="match status" value="1"/>
</dbReference>
<proteinExistence type="predicted"/>
<dbReference type="PIRSF" id="PIRSF006487">
    <property type="entry name" value="GcvT"/>
    <property type="match status" value="1"/>
</dbReference>
<dbReference type="Pfam" id="PF01571">
    <property type="entry name" value="GCV_T"/>
    <property type="match status" value="1"/>
</dbReference>
<dbReference type="RefSeq" id="WP_051331567.1">
    <property type="nucleotide sequence ID" value="NZ_OX458333.1"/>
</dbReference>
<dbReference type="EMBL" id="OX458333">
    <property type="protein sequence ID" value="CAI8964565.1"/>
    <property type="molecule type" value="Genomic_DNA"/>
</dbReference>
<dbReference type="InterPro" id="IPR029043">
    <property type="entry name" value="GcvT/YgfZ_C"/>
</dbReference>
<accession>A0ABM9I8T1</accession>
<protein>
    <submittedName>
        <fullName evidence="3">tRNA-modifying protein YgfZ</fullName>
    </submittedName>
</protein>
<evidence type="ECO:0000313" key="3">
    <source>
        <dbReference type="EMBL" id="CAI8964565.1"/>
    </source>
</evidence>
<dbReference type="SUPFAM" id="SSF101790">
    <property type="entry name" value="Aminomethyltransferase beta-barrel domain"/>
    <property type="match status" value="1"/>
</dbReference>
<name>A0ABM9I8T1_9GAMM</name>
<dbReference type="Gene3D" id="2.40.30.160">
    <property type="match status" value="1"/>
</dbReference>
<reference evidence="3 4" key="1">
    <citation type="submission" date="2023-03" db="EMBL/GenBank/DDBJ databases">
        <authorList>
            <person name="Pearce D."/>
        </authorList>
    </citation>
    <scope>NUCLEOTIDE SEQUENCE [LARGE SCALE GENOMIC DNA]</scope>
    <source>
        <strain evidence="3">Msz</strain>
    </source>
</reference>
<dbReference type="Gene3D" id="3.30.70.1630">
    <property type="match status" value="1"/>
</dbReference>
<dbReference type="NCBIfam" id="TIGR03317">
    <property type="entry name" value="ygfZ_signature"/>
    <property type="match status" value="1"/>
</dbReference>
<organism evidence="3 4">
    <name type="scientific">Methylocaldum szegediense</name>
    <dbReference type="NCBI Taxonomy" id="73780"/>
    <lineage>
        <taxon>Bacteria</taxon>
        <taxon>Pseudomonadati</taxon>
        <taxon>Pseudomonadota</taxon>
        <taxon>Gammaproteobacteria</taxon>
        <taxon>Methylococcales</taxon>
        <taxon>Methylococcaceae</taxon>
        <taxon>Methylocaldum</taxon>
    </lineage>
</organism>
<dbReference type="PANTHER" id="PTHR22602:SF0">
    <property type="entry name" value="TRANSFERASE CAF17, MITOCHONDRIAL-RELATED"/>
    <property type="match status" value="1"/>
</dbReference>
<dbReference type="PANTHER" id="PTHR22602">
    <property type="entry name" value="TRANSFERASE CAF17, MITOCHONDRIAL-RELATED"/>
    <property type="match status" value="1"/>
</dbReference>